<reference evidence="2" key="1">
    <citation type="submission" date="2012-11" db="EMBL/GenBank/DDBJ databases">
        <authorList>
            <person name="Lucero-Rivera Y.E."/>
            <person name="Tovar-Ramirez D."/>
        </authorList>
    </citation>
    <scope>NUCLEOTIDE SEQUENCE [LARGE SCALE GENOMIC DNA]</scope>
    <source>
        <strain evidence="2">Araruama</strain>
    </source>
</reference>
<evidence type="ECO:0000313" key="2">
    <source>
        <dbReference type="Proteomes" id="UP000189670"/>
    </source>
</evidence>
<protein>
    <submittedName>
        <fullName evidence="1">Uncharacterized protein</fullName>
    </submittedName>
</protein>
<proteinExistence type="predicted"/>
<comment type="caution">
    <text evidence="1">The sequence shown here is derived from an EMBL/GenBank/DDBJ whole genome shotgun (WGS) entry which is preliminary data.</text>
</comment>
<sequence>MEKVALWVAGPDDTEYLLYQTDMGDLLDGKFSYTATTEGRYRFITQAIDHAGNKERLTPNPLDTCDTETIFVNQNAGYAILAVGAVSADIDGIHEGLDFHTFTADNIYKHLIHRGFGVYDNLQDSLNHIQFLNPYRNHTGMDPLKIEGSDKTPSYKEALEYVITQWAEPKKSINCPGRSTLF</sequence>
<dbReference type="Proteomes" id="UP000189670">
    <property type="component" value="Unassembled WGS sequence"/>
</dbReference>
<organism evidence="1 2">
    <name type="scientific">Candidatus Magnetoglobus multicellularis str. Araruama</name>
    <dbReference type="NCBI Taxonomy" id="890399"/>
    <lineage>
        <taxon>Bacteria</taxon>
        <taxon>Pseudomonadati</taxon>
        <taxon>Thermodesulfobacteriota</taxon>
        <taxon>Desulfobacteria</taxon>
        <taxon>Desulfobacterales</taxon>
        <taxon>Desulfobacteraceae</taxon>
        <taxon>Candidatus Magnetoglobus</taxon>
    </lineage>
</organism>
<dbReference type="AlphaFoldDB" id="A0A1V1NWS9"/>
<name>A0A1V1NWS9_9BACT</name>
<evidence type="ECO:0000313" key="1">
    <source>
        <dbReference type="EMBL" id="ETR67059.1"/>
    </source>
</evidence>
<gene>
    <name evidence="1" type="ORF">OMM_05343</name>
</gene>
<dbReference type="EMBL" id="ATBP01001582">
    <property type="protein sequence ID" value="ETR67059.1"/>
    <property type="molecule type" value="Genomic_DNA"/>
</dbReference>
<accession>A0A1V1NWS9</accession>